<dbReference type="InterPro" id="IPR036259">
    <property type="entry name" value="MFS_trans_sf"/>
</dbReference>
<reference evidence="7" key="1">
    <citation type="submission" date="2021-10" db="EMBL/GenBank/DDBJ databases">
        <authorList>
            <person name="Piombo E."/>
        </authorList>
    </citation>
    <scope>NUCLEOTIDE SEQUENCE</scope>
</reference>
<dbReference type="Pfam" id="PF07690">
    <property type="entry name" value="MFS_1"/>
    <property type="match status" value="1"/>
</dbReference>
<dbReference type="PANTHER" id="PTHR42718">
    <property type="entry name" value="MAJOR FACILITATOR SUPERFAMILY MULTIDRUG TRANSPORTER MFSC"/>
    <property type="match status" value="1"/>
</dbReference>
<dbReference type="OrthoDB" id="2428527at2759"/>
<gene>
    <name evidence="7" type="ORF">CRHIZ90672A_00004745</name>
</gene>
<dbReference type="Gene3D" id="1.20.1720.10">
    <property type="entry name" value="Multidrug resistance protein D"/>
    <property type="match status" value="1"/>
</dbReference>
<keyword evidence="8" id="KW-1185">Reference proteome</keyword>
<accession>A0A9N9W0C7</accession>
<proteinExistence type="predicted"/>
<evidence type="ECO:0000256" key="3">
    <source>
        <dbReference type="ARBA" id="ARBA00022989"/>
    </source>
</evidence>
<evidence type="ECO:0000313" key="8">
    <source>
        <dbReference type="Proteomes" id="UP000696573"/>
    </source>
</evidence>
<evidence type="ECO:0000313" key="7">
    <source>
        <dbReference type="EMBL" id="CAH0042661.1"/>
    </source>
</evidence>
<feature type="transmembrane region" description="Helical" evidence="5">
    <location>
        <begin position="118"/>
        <end position="141"/>
    </location>
</feature>
<dbReference type="PANTHER" id="PTHR42718:SF1">
    <property type="entry name" value="LOW AFFINITY AMMONIUM TRANSPORTER"/>
    <property type="match status" value="1"/>
</dbReference>
<dbReference type="GO" id="GO:0016020">
    <property type="term" value="C:membrane"/>
    <property type="evidence" value="ECO:0007669"/>
    <property type="project" value="UniProtKB-SubCell"/>
</dbReference>
<comment type="caution">
    <text evidence="7">The sequence shown here is derived from an EMBL/GenBank/DDBJ whole genome shotgun (WGS) entry which is preliminary data.</text>
</comment>
<feature type="transmembrane region" description="Helical" evidence="5">
    <location>
        <begin position="57"/>
        <end position="78"/>
    </location>
</feature>
<feature type="transmembrane region" description="Helical" evidence="5">
    <location>
        <begin position="226"/>
        <end position="247"/>
    </location>
</feature>
<feature type="transmembrane region" description="Helical" evidence="5">
    <location>
        <begin position="201"/>
        <end position="219"/>
    </location>
</feature>
<evidence type="ECO:0000259" key="6">
    <source>
        <dbReference type="PROSITE" id="PS50850"/>
    </source>
</evidence>
<evidence type="ECO:0000256" key="4">
    <source>
        <dbReference type="ARBA" id="ARBA00023136"/>
    </source>
</evidence>
<feature type="domain" description="Major facilitator superfamily (MFS) profile" evidence="6">
    <location>
        <begin position="1"/>
        <end position="266"/>
    </location>
</feature>
<evidence type="ECO:0000256" key="1">
    <source>
        <dbReference type="ARBA" id="ARBA00004141"/>
    </source>
</evidence>
<dbReference type="AlphaFoldDB" id="A0A9N9W0C7"/>
<evidence type="ECO:0000256" key="2">
    <source>
        <dbReference type="ARBA" id="ARBA00022692"/>
    </source>
</evidence>
<feature type="transmembrane region" description="Helical" evidence="5">
    <location>
        <begin position="162"/>
        <end position="181"/>
    </location>
</feature>
<evidence type="ECO:0000256" key="5">
    <source>
        <dbReference type="SAM" id="Phobius"/>
    </source>
</evidence>
<keyword evidence="4 5" id="KW-0472">Membrane</keyword>
<organism evidence="7 8">
    <name type="scientific">Clonostachys rhizophaga</name>
    <dbReference type="NCBI Taxonomy" id="160324"/>
    <lineage>
        <taxon>Eukaryota</taxon>
        <taxon>Fungi</taxon>
        <taxon>Dikarya</taxon>
        <taxon>Ascomycota</taxon>
        <taxon>Pezizomycotina</taxon>
        <taxon>Sordariomycetes</taxon>
        <taxon>Hypocreomycetidae</taxon>
        <taxon>Hypocreales</taxon>
        <taxon>Bionectriaceae</taxon>
        <taxon>Clonostachys</taxon>
    </lineage>
</organism>
<feature type="transmembrane region" description="Helical" evidence="5">
    <location>
        <begin position="28"/>
        <end position="45"/>
    </location>
</feature>
<comment type="subcellular location">
    <subcellularLocation>
        <location evidence="1">Membrane</location>
        <topology evidence="1">Multi-pass membrane protein</topology>
    </subcellularLocation>
</comment>
<name>A0A9N9W0C7_9HYPO</name>
<keyword evidence="3 5" id="KW-1133">Transmembrane helix</keyword>
<dbReference type="PROSITE" id="PS50850">
    <property type="entry name" value="MFS"/>
    <property type="match status" value="1"/>
</dbReference>
<sequence>MTQAGLALSLVPLRIIGASFNTTNAGELGWYAASYILTVGTFILIAGRLGDVFGHRLVFIIGFAWFSLWSLLGGIAVWSDKIFFDICRAMQGIGPALLLPNSIAILGRTYRPGPRKNMIFSIFGATAPACACLALMGWLILPRSPSDWANDKDMSIMARLDMPGSLTGVIGLILVNFAWNLGPVFLEVIKGDTPLLASAKWSGVSVSGAIAAVTTGYLISRIRPSLIMLMAMVVFTVGQILLATLPVNQTYWAQAFLITVITPWGT</sequence>
<dbReference type="InterPro" id="IPR020846">
    <property type="entry name" value="MFS_dom"/>
</dbReference>
<dbReference type="GO" id="GO:0022857">
    <property type="term" value="F:transmembrane transporter activity"/>
    <property type="evidence" value="ECO:0007669"/>
    <property type="project" value="InterPro"/>
</dbReference>
<dbReference type="Proteomes" id="UP000696573">
    <property type="component" value="Unassembled WGS sequence"/>
</dbReference>
<protein>
    <recommendedName>
        <fullName evidence="6">Major facilitator superfamily (MFS) profile domain-containing protein</fullName>
    </recommendedName>
</protein>
<keyword evidence="2 5" id="KW-0812">Transmembrane</keyword>
<dbReference type="EMBL" id="CABFNQ020000768">
    <property type="protein sequence ID" value="CAH0042661.1"/>
    <property type="molecule type" value="Genomic_DNA"/>
</dbReference>
<dbReference type="SUPFAM" id="SSF103473">
    <property type="entry name" value="MFS general substrate transporter"/>
    <property type="match status" value="1"/>
</dbReference>
<dbReference type="InterPro" id="IPR011701">
    <property type="entry name" value="MFS"/>
</dbReference>